<dbReference type="SUPFAM" id="SSF159594">
    <property type="entry name" value="XCC0632-like"/>
    <property type="match status" value="1"/>
</dbReference>
<dbReference type="RefSeq" id="WP_200598321.1">
    <property type="nucleotide sequence ID" value="NZ_JAEPBG010000031.1"/>
</dbReference>
<evidence type="ECO:0000313" key="3">
    <source>
        <dbReference type="Proteomes" id="UP000622890"/>
    </source>
</evidence>
<dbReference type="InterPro" id="IPR005586">
    <property type="entry name" value="ABC_trans_aux"/>
</dbReference>
<organism evidence="2 3">
    <name type="scientific">Noviherbaspirillum pedocola</name>
    <dbReference type="NCBI Taxonomy" id="2801341"/>
    <lineage>
        <taxon>Bacteria</taxon>
        <taxon>Pseudomonadati</taxon>
        <taxon>Pseudomonadota</taxon>
        <taxon>Betaproteobacteria</taxon>
        <taxon>Burkholderiales</taxon>
        <taxon>Oxalobacteraceae</taxon>
        <taxon>Noviherbaspirillum</taxon>
    </lineage>
</organism>
<evidence type="ECO:0000313" key="2">
    <source>
        <dbReference type="EMBL" id="MBK4738950.1"/>
    </source>
</evidence>
<dbReference type="Pfam" id="PF03886">
    <property type="entry name" value="ABC_trans_aux"/>
    <property type="match status" value="1"/>
</dbReference>
<dbReference type="Gene3D" id="3.40.50.10610">
    <property type="entry name" value="ABC-type transport auxiliary lipoprotein component"/>
    <property type="match status" value="1"/>
</dbReference>
<dbReference type="PROSITE" id="PS51257">
    <property type="entry name" value="PROKAR_LIPOPROTEIN"/>
    <property type="match status" value="1"/>
</dbReference>
<feature type="domain" description="ABC-type transport auxiliary lipoprotein component" evidence="1">
    <location>
        <begin position="32"/>
        <end position="190"/>
    </location>
</feature>
<dbReference type="AlphaFoldDB" id="A0A934T0U8"/>
<name>A0A934T0U8_9BURK</name>
<keyword evidence="3" id="KW-1185">Reference proteome</keyword>
<reference evidence="2" key="1">
    <citation type="submission" date="2021-01" db="EMBL/GenBank/DDBJ databases">
        <title>Genome sequence of strain Noviherbaspirillum sp. DKR-6.</title>
        <authorList>
            <person name="Chaudhary D.K."/>
        </authorList>
    </citation>
    <scope>NUCLEOTIDE SEQUENCE</scope>
    <source>
        <strain evidence="2">DKR-6</strain>
    </source>
</reference>
<accession>A0A934T0U8</accession>
<protein>
    <submittedName>
        <fullName evidence="2">Membrane integrity-associated transporter subunit PqiC</fullName>
    </submittedName>
</protein>
<gene>
    <name evidence="2" type="ORF">JJB74_30420</name>
</gene>
<evidence type="ECO:0000259" key="1">
    <source>
        <dbReference type="Pfam" id="PF03886"/>
    </source>
</evidence>
<dbReference type="EMBL" id="JAEPBG010000031">
    <property type="protein sequence ID" value="MBK4738950.1"/>
    <property type="molecule type" value="Genomic_DNA"/>
</dbReference>
<sequence>MKNCCASLCLLLAACAPLSPQKLDIQLETLDQLPAEVPHGRAGAGAAVLLVLSPDAEAPYDTARMAYVEAPHRFGYFGRHEWAAAPAQMLLPLLLRTMVQTHAFNAVLAPPSSSAYGYALQVRILELVQDFRADPALLRLTLHVQLHESASNRVLAAREIALRETMSDKTPSAGVEAANRATASALRQIADFALREAGPAAGASTRAGCSCANARSLH</sequence>
<dbReference type="Proteomes" id="UP000622890">
    <property type="component" value="Unassembled WGS sequence"/>
</dbReference>
<comment type="caution">
    <text evidence="2">The sequence shown here is derived from an EMBL/GenBank/DDBJ whole genome shotgun (WGS) entry which is preliminary data.</text>
</comment>
<proteinExistence type="predicted"/>